<comment type="cofactor">
    <cofactor evidence="5">
        <name>FAD</name>
        <dbReference type="ChEBI" id="CHEBI:57692"/>
    </cofactor>
</comment>
<dbReference type="WBParaSite" id="Hba_15327">
    <property type="protein sequence ID" value="Hba_15327"/>
    <property type="gene ID" value="Hba_15327"/>
</dbReference>
<proteinExistence type="inferred from homology"/>
<evidence type="ECO:0000313" key="6">
    <source>
        <dbReference type="Proteomes" id="UP000095283"/>
    </source>
</evidence>
<dbReference type="AlphaFoldDB" id="A0A1I7XCZ8"/>
<dbReference type="SUPFAM" id="SSF51905">
    <property type="entry name" value="FAD/NAD(P)-binding domain"/>
    <property type="match status" value="1"/>
</dbReference>
<evidence type="ECO:0000256" key="2">
    <source>
        <dbReference type="ARBA" id="ARBA00022630"/>
    </source>
</evidence>
<evidence type="ECO:0000256" key="4">
    <source>
        <dbReference type="ARBA" id="ARBA00023002"/>
    </source>
</evidence>
<keyword evidence="5" id="KW-0503">Monooxygenase</keyword>
<evidence type="ECO:0000256" key="1">
    <source>
        <dbReference type="ARBA" id="ARBA00009183"/>
    </source>
</evidence>
<dbReference type="EC" id="1.-.-.-" evidence="5"/>
<dbReference type="InterPro" id="IPR050346">
    <property type="entry name" value="FMO-like"/>
</dbReference>
<keyword evidence="2 5" id="KW-0285">Flavoprotein</keyword>
<evidence type="ECO:0000256" key="5">
    <source>
        <dbReference type="RuleBase" id="RU361177"/>
    </source>
</evidence>
<dbReference type="Proteomes" id="UP000095283">
    <property type="component" value="Unplaced"/>
</dbReference>
<dbReference type="InterPro" id="IPR020946">
    <property type="entry name" value="Flavin_mOase-like"/>
</dbReference>
<dbReference type="GO" id="GO:0004499">
    <property type="term" value="F:N,N-dimethylaniline monooxygenase activity"/>
    <property type="evidence" value="ECO:0007669"/>
    <property type="project" value="InterPro"/>
</dbReference>
<evidence type="ECO:0000313" key="7">
    <source>
        <dbReference type="WBParaSite" id="Hba_15327"/>
    </source>
</evidence>
<comment type="similarity">
    <text evidence="1 5">Belongs to the FMO family.</text>
</comment>
<sequence>MRIAVIGAGASGLPAIKSALDDGCQRLYTVSSFDLERHIRFGHEVRAIRRNEKYSETGQWDVEWHDYRTNNSATEGFEDQTVVVVGIGNSGADIAVELSKISKKV</sequence>
<organism evidence="6 7">
    <name type="scientific">Heterorhabditis bacteriophora</name>
    <name type="common">Entomopathogenic nematode worm</name>
    <dbReference type="NCBI Taxonomy" id="37862"/>
    <lineage>
        <taxon>Eukaryota</taxon>
        <taxon>Metazoa</taxon>
        <taxon>Ecdysozoa</taxon>
        <taxon>Nematoda</taxon>
        <taxon>Chromadorea</taxon>
        <taxon>Rhabditida</taxon>
        <taxon>Rhabditina</taxon>
        <taxon>Rhabditomorpha</taxon>
        <taxon>Strongyloidea</taxon>
        <taxon>Heterorhabditidae</taxon>
        <taxon>Heterorhabditis</taxon>
    </lineage>
</organism>
<name>A0A1I7XCZ8_HETBA</name>
<dbReference type="Pfam" id="PF00743">
    <property type="entry name" value="FMO-like"/>
    <property type="match status" value="1"/>
</dbReference>
<dbReference type="GO" id="GO:0050660">
    <property type="term" value="F:flavin adenine dinucleotide binding"/>
    <property type="evidence" value="ECO:0007669"/>
    <property type="project" value="InterPro"/>
</dbReference>
<keyword evidence="6" id="KW-1185">Reference proteome</keyword>
<reference evidence="7" key="1">
    <citation type="submission" date="2016-11" db="UniProtKB">
        <authorList>
            <consortium name="WormBaseParasite"/>
        </authorList>
    </citation>
    <scope>IDENTIFICATION</scope>
</reference>
<keyword evidence="3 5" id="KW-0274">FAD</keyword>
<dbReference type="GO" id="GO:0050661">
    <property type="term" value="F:NADP binding"/>
    <property type="evidence" value="ECO:0007669"/>
    <property type="project" value="InterPro"/>
</dbReference>
<protein>
    <recommendedName>
        <fullName evidence="5">Flavin-containing monooxygenase</fullName>
        <ecNumber evidence="5">1.-.-.-</ecNumber>
    </recommendedName>
</protein>
<dbReference type="InterPro" id="IPR036188">
    <property type="entry name" value="FAD/NAD-bd_sf"/>
</dbReference>
<accession>A0A1I7XCZ8</accession>
<keyword evidence="4 5" id="KW-0560">Oxidoreductase</keyword>
<evidence type="ECO:0000256" key="3">
    <source>
        <dbReference type="ARBA" id="ARBA00022827"/>
    </source>
</evidence>
<dbReference type="PANTHER" id="PTHR23023">
    <property type="entry name" value="DIMETHYLANILINE MONOOXYGENASE"/>
    <property type="match status" value="1"/>
</dbReference>
<dbReference type="Gene3D" id="3.50.50.60">
    <property type="entry name" value="FAD/NAD(P)-binding domain"/>
    <property type="match status" value="1"/>
</dbReference>